<evidence type="ECO:0000256" key="7">
    <source>
        <dbReference type="ARBA" id="ARBA00023295"/>
    </source>
</evidence>
<dbReference type="InterPro" id="IPR028995">
    <property type="entry name" value="Glyco_hydro_57/38_cen_sf"/>
</dbReference>
<evidence type="ECO:0000256" key="1">
    <source>
        <dbReference type="ARBA" id="ARBA00001947"/>
    </source>
</evidence>
<evidence type="ECO:0000256" key="5">
    <source>
        <dbReference type="ARBA" id="ARBA00022833"/>
    </source>
</evidence>
<proteinExistence type="inferred from homology"/>
<keyword evidence="6" id="KW-1015">Disulfide bond</keyword>
<evidence type="ECO:0000256" key="9">
    <source>
        <dbReference type="ARBA" id="ARBA00066412"/>
    </source>
</evidence>
<keyword evidence="4" id="KW-0378">Hydrolase</keyword>
<dbReference type="Gene3D" id="2.70.98.30">
    <property type="entry name" value="Golgi alpha-mannosidase II, domain 4"/>
    <property type="match status" value="1"/>
</dbReference>
<name>A0AA35SQY3_GEOBA</name>
<comment type="cofactor">
    <cofactor evidence="1">
        <name>Zn(2+)</name>
        <dbReference type="ChEBI" id="CHEBI:29105"/>
    </cofactor>
</comment>
<evidence type="ECO:0000256" key="2">
    <source>
        <dbReference type="ARBA" id="ARBA00009792"/>
    </source>
</evidence>
<dbReference type="InterPro" id="IPR037094">
    <property type="entry name" value="Glyco_hydro_38_cen_sf"/>
</dbReference>
<evidence type="ECO:0000256" key="6">
    <source>
        <dbReference type="ARBA" id="ARBA00023157"/>
    </source>
</evidence>
<dbReference type="GO" id="GO:0000139">
    <property type="term" value="C:Golgi membrane"/>
    <property type="evidence" value="ECO:0007669"/>
    <property type="project" value="TreeGrafter"/>
</dbReference>
<keyword evidence="3" id="KW-0479">Metal-binding</keyword>
<accession>A0AA35SQY3</accession>
<evidence type="ECO:0000256" key="10">
    <source>
        <dbReference type="ARBA" id="ARBA00083602"/>
    </source>
</evidence>
<dbReference type="GO" id="GO:0006013">
    <property type="term" value="P:mannose metabolic process"/>
    <property type="evidence" value="ECO:0007669"/>
    <property type="project" value="InterPro"/>
</dbReference>
<dbReference type="Pfam" id="PF07748">
    <property type="entry name" value="Glyco_hydro_38C"/>
    <property type="match status" value="1"/>
</dbReference>
<dbReference type="PANTHER" id="PTHR11607:SF3">
    <property type="entry name" value="LYSOSOMAL ALPHA-MANNOSIDASE"/>
    <property type="match status" value="1"/>
</dbReference>
<evidence type="ECO:0000256" key="11">
    <source>
        <dbReference type="ARBA" id="ARBA00093232"/>
    </source>
</evidence>
<evidence type="ECO:0000256" key="4">
    <source>
        <dbReference type="ARBA" id="ARBA00022801"/>
    </source>
</evidence>
<evidence type="ECO:0000313" key="14">
    <source>
        <dbReference type="Proteomes" id="UP001174909"/>
    </source>
</evidence>
<dbReference type="SMART" id="SM00872">
    <property type="entry name" value="Alpha-mann_mid"/>
    <property type="match status" value="1"/>
</dbReference>
<dbReference type="InterPro" id="IPR015341">
    <property type="entry name" value="Glyco_hydro_38_cen"/>
</dbReference>
<gene>
    <name evidence="13" type="ORF">GBAR_LOCUS19350</name>
</gene>
<comment type="similarity">
    <text evidence="2">Belongs to the glycosyl hydrolase 38 family.</text>
</comment>
<dbReference type="SUPFAM" id="SSF74650">
    <property type="entry name" value="Galactose mutarotase-like"/>
    <property type="match status" value="1"/>
</dbReference>
<comment type="catalytic activity">
    <reaction evidence="11">
        <text>N(4)-{beta-D-GlcNAc-(1-&gt;2)-alpha-D-Man-(1-&gt;3)-[alpha-D-Man-(1-&gt;3)-[alpha-D-Man-(1-&gt;6)]-alpha-D-Man-(1-&gt;6)]-beta-D-Man-(1-&gt;4)-beta-D-GlcNAc-(1-&gt;4)-beta-D-GlcNAc}-L-asparaginyl-[protein] + 2 H2O = 2 alpha-D-mannopyranose + an N(4)-{beta-D-GlcNAc-(1-&gt;2)-alpha-D-Man-(1-&gt;3)-[alpha-D-Man-(1-&gt;6)]-beta-D-Man-(1-&gt;4)-beta-D-GlcNAc-(1-&gt;4)-beta-D-GlcNAc}-L-asparaginyl-[protein]</text>
        <dbReference type="Rhea" id="RHEA:56052"/>
        <dbReference type="Rhea" id="RHEA-COMP:14368"/>
        <dbReference type="Rhea" id="RHEA-COMP:14369"/>
        <dbReference type="ChEBI" id="CHEBI:15377"/>
        <dbReference type="ChEBI" id="CHEBI:28729"/>
        <dbReference type="ChEBI" id="CHEBI:60615"/>
        <dbReference type="ChEBI" id="CHEBI:60625"/>
        <dbReference type="EC" id="3.2.1.114"/>
    </reaction>
</comment>
<dbReference type="GO" id="GO:0046872">
    <property type="term" value="F:metal ion binding"/>
    <property type="evidence" value="ECO:0007669"/>
    <property type="project" value="UniProtKB-KW"/>
</dbReference>
<dbReference type="GO" id="GO:0030246">
    <property type="term" value="F:carbohydrate binding"/>
    <property type="evidence" value="ECO:0007669"/>
    <property type="project" value="InterPro"/>
</dbReference>
<protein>
    <recommendedName>
        <fullName evidence="9">mannosyl-oligosaccharide 1,3-1,6-alpha-mannosidase</fullName>
        <ecNumber evidence="9">3.2.1.114</ecNumber>
    </recommendedName>
    <alternativeName>
        <fullName evidence="10">Mannosyl-oligosaccharide 1,3-1,6-alpha-mannosidase</fullName>
    </alternativeName>
</protein>
<dbReference type="InterPro" id="IPR011013">
    <property type="entry name" value="Gal_mutarotase_sf_dom"/>
</dbReference>
<sequence length="656" mass="72218">MYSLPPSPHISQQSRAVHGCQLTQRKYWSGYYTTRPFYKRMDRQLEARLRLAEILYSLCVARSLKIYPTLPNLLTSARRNLGLFQHHDGITGTAKDKVVVDYGRRILAALEHADTIIQHSSQALLLGNDTVADSLHFSLGESRSTQDSLPQPAIVRLSLDGPQTLLLINPLSSPSQRLVYVTVDMHSVFVTDNDNGTVSCQVNPVLGGDGSPSNDHYKLVFLVSLPALGLVQYHLWPAAGSQSCSLSSLNSFHYSYQHSVFSEQQSLHESKDISLSTDTMTAVFSSDTGLLHSITRPGAEAVGVAMDVVMYGSRQGKQRSGAYIFLPDGAAGSILTPDTRPRIAVTTGPLVHEVVSYVGVVSVQQRLGNVEGVEGKSVAVTTFTDIHQEMDKEVVMRLRSSISNDNGVFYTDLNGLQLVRRKTMSKLPLQGNVYPMPTMAFIQDSHHRLSVLGAQPQGVAALKQGWLEVFLDRRLSKDDERGLGQGVKDNKLTAAHFRILLETRAKPLTESSPQLAYPSFLSLVAMDTLLHHPHVSFTSSQSKIFAHLPASLSLLSHPIPCDIFMLNLRSDLSRPKSAVILHRRGYDCTFTSTPEWCQTSNGTVELSRLFTGVTVAMATEMYLSLLLEKTAVSGASLSVTIPPMEIQAFSLQWNHH</sequence>
<keyword evidence="7" id="KW-0326">Glycosidase</keyword>
<organism evidence="13 14">
    <name type="scientific">Geodia barretti</name>
    <name type="common">Barrett's horny sponge</name>
    <dbReference type="NCBI Taxonomy" id="519541"/>
    <lineage>
        <taxon>Eukaryota</taxon>
        <taxon>Metazoa</taxon>
        <taxon>Porifera</taxon>
        <taxon>Demospongiae</taxon>
        <taxon>Heteroscleromorpha</taxon>
        <taxon>Tetractinellida</taxon>
        <taxon>Astrophorina</taxon>
        <taxon>Geodiidae</taxon>
        <taxon>Geodia</taxon>
    </lineage>
</organism>
<dbReference type="SUPFAM" id="SSF88688">
    <property type="entry name" value="Families 57/38 glycoside transferase middle domain"/>
    <property type="match status" value="1"/>
</dbReference>
<dbReference type="InterPro" id="IPR013780">
    <property type="entry name" value="Glyco_hydro_b"/>
</dbReference>
<keyword evidence="5" id="KW-0862">Zinc</keyword>
<dbReference type="PANTHER" id="PTHR11607">
    <property type="entry name" value="ALPHA-MANNOSIDASE"/>
    <property type="match status" value="1"/>
</dbReference>
<dbReference type="EMBL" id="CASHTH010002728">
    <property type="protein sequence ID" value="CAI8034348.1"/>
    <property type="molecule type" value="Genomic_DNA"/>
</dbReference>
<evidence type="ECO:0000256" key="3">
    <source>
        <dbReference type="ARBA" id="ARBA00022723"/>
    </source>
</evidence>
<comment type="function">
    <text evidence="8">Catalyzes the first committed step in the biosynthesis of complex N-glycans. It controls conversion of high mannose to complex N-glycans; the final hydrolytic step in the N-glycan maturation pathway.</text>
</comment>
<evidence type="ECO:0000259" key="12">
    <source>
        <dbReference type="SMART" id="SM00872"/>
    </source>
</evidence>
<reference evidence="13" key="1">
    <citation type="submission" date="2023-03" db="EMBL/GenBank/DDBJ databases">
        <authorList>
            <person name="Steffen K."/>
            <person name="Cardenas P."/>
        </authorList>
    </citation>
    <scope>NUCLEOTIDE SEQUENCE</scope>
</reference>
<dbReference type="Gene3D" id="1.20.1270.50">
    <property type="entry name" value="Glycoside hydrolase family 38, central domain"/>
    <property type="match status" value="1"/>
</dbReference>
<dbReference type="GO" id="GO:0004572">
    <property type="term" value="F:mannosyl-oligosaccharide 1,3-1,6-alpha-mannosidase activity"/>
    <property type="evidence" value="ECO:0007669"/>
    <property type="project" value="UniProtKB-EC"/>
</dbReference>
<dbReference type="Pfam" id="PF09261">
    <property type="entry name" value="Alpha-mann_mid"/>
    <property type="match status" value="1"/>
</dbReference>
<dbReference type="FunFam" id="2.70.98.30:FF:000002">
    <property type="entry name" value="Alpha-mannosidase"/>
    <property type="match status" value="1"/>
</dbReference>
<dbReference type="GO" id="GO:0006491">
    <property type="term" value="P:N-glycan processing"/>
    <property type="evidence" value="ECO:0007669"/>
    <property type="project" value="TreeGrafter"/>
</dbReference>
<evidence type="ECO:0000256" key="8">
    <source>
        <dbReference type="ARBA" id="ARBA00059516"/>
    </source>
</evidence>
<comment type="caution">
    <text evidence="13">The sequence shown here is derived from an EMBL/GenBank/DDBJ whole genome shotgun (WGS) entry which is preliminary data.</text>
</comment>
<keyword evidence="14" id="KW-1185">Reference proteome</keyword>
<evidence type="ECO:0000313" key="13">
    <source>
        <dbReference type="EMBL" id="CAI8034348.1"/>
    </source>
</evidence>
<dbReference type="InterPro" id="IPR011682">
    <property type="entry name" value="Glyco_hydro_38_C"/>
</dbReference>
<feature type="domain" description="Glycoside hydrolase family 38 central" evidence="12">
    <location>
        <begin position="26"/>
        <end position="106"/>
    </location>
</feature>
<dbReference type="InterPro" id="IPR050843">
    <property type="entry name" value="Glycosyl_Hydrlase_38"/>
</dbReference>
<dbReference type="Gene3D" id="2.60.40.1180">
    <property type="entry name" value="Golgi alpha-mannosidase II"/>
    <property type="match status" value="1"/>
</dbReference>
<dbReference type="AlphaFoldDB" id="A0AA35SQY3"/>
<dbReference type="FunFam" id="1.20.1270.50:FF:000001">
    <property type="entry name" value="Alpha-mannosidase"/>
    <property type="match status" value="1"/>
</dbReference>
<dbReference type="Proteomes" id="UP001174909">
    <property type="component" value="Unassembled WGS sequence"/>
</dbReference>
<dbReference type="EC" id="3.2.1.114" evidence="9"/>